<dbReference type="SMART" id="SM00044">
    <property type="entry name" value="CYCc"/>
    <property type="match status" value="1"/>
</dbReference>
<comment type="similarity">
    <text evidence="1">Belongs to the adenylyl cyclase class-3 family.</text>
</comment>
<evidence type="ECO:0000256" key="1">
    <source>
        <dbReference type="ARBA" id="ARBA00005381"/>
    </source>
</evidence>
<sequence>MSEQAAEPADRAELTDWLLAEGFTEDQINESFAPVLLPARRALGDDGTRLSARQISAQRGMDLDRLQRILHAAGRPRSEDPDAALYLPVDGELIGYGQQCIRLGLPEDEVVAVVQVMADGLARTVEVMRVAALSAIVQPGTSELDSAKATTALVSRVAPLLGPMIQDMLRTQLLHAMSEEEVSASERIAGRPLPGAGQVSVAFADLVGFTTLGEQLPPEDLERLSQRLADLARDLAEPPVRFVKTIGDAVMLVSSEPVPLLNILLQLVAAADDDETLPRLKAGMATGPAVSRAGDWFGSPVNQASRVTGVARPGAVLLAESAREAVGEAPGFAWSFAGARRLKGIRDEVKLFRARRVQG</sequence>
<accession>A0ABM7IIW4</accession>
<dbReference type="PANTHER" id="PTHR43081:SF19">
    <property type="entry name" value="PH-SENSITIVE ADENYLATE CYCLASE RV1264"/>
    <property type="match status" value="1"/>
</dbReference>
<dbReference type="Pfam" id="PF16701">
    <property type="entry name" value="Ad_Cy_reg"/>
    <property type="match status" value="1"/>
</dbReference>
<evidence type="ECO:0000259" key="2">
    <source>
        <dbReference type="PROSITE" id="PS50125"/>
    </source>
</evidence>
<evidence type="ECO:0000313" key="4">
    <source>
        <dbReference type="Proteomes" id="UP000465609"/>
    </source>
</evidence>
<evidence type="ECO:0000313" key="3">
    <source>
        <dbReference type="EMBL" id="BBX86677.1"/>
    </source>
</evidence>
<dbReference type="InterPro" id="IPR029787">
    <property type="entry name" value="Nucleotide_cyclase"/>
</dbReference>
<dbReference type="RefSeq" id="WP_138229062.1">
    <property type="nucleotide sequence ID" value="NZ_AP022577.1"/>
</dbReference>
<dbReference type="InterPro" id="IPR050697">
    <property type="entry name" value="Adenylyl/Guanylyl_Cyclase_3/4"/>
</dbReference>
<dbReference type="Proteomes" id="UP000465609">
    <property type="component" value="Chromosome"/>
</dbReference>
<feature type="domain" description="Guanylate cyclase" evidence="2">
    <location>
        <begin position="200"/>
        <end position="308"/>
    </location>
</feature>
<keyword evidence="4" id="KW-1185">Reference proteome</keyword>
<gene>
    <name evidence="3" type="ORF">MAUB_45500</name>
</gene>
<dbReference type="CDD" id="cd07302">
    <property type="entry name" value="CHD"/>
    <property type="match status" value="1"/>
</dbReference>
<protein>
    <submittedName>
        <fullName evidence="3">Adenylate/guanylate cyclase domain-containing protein</fullName>
    </submittedName>
</protein>
<proteinExistence type="inferred from homology"/>
<dbReference type="Pfam" id="PF00211">
    <property type="entry name" value="Guanylate_cyc"/>
    <property type="match status" value="1"/>
</dbReference>
<dbReference type="EMBL" id="AP022577">
    <property type="protein sequence ID" value="BBX86677.1"/>
    <property type="molecule type" value="Genomic_DNA"/>
</dbReference>
<dbReference type="PANTHER" id="PTHR43081">
    <property type="entry name" value="ADENYLATE CYCLASE, TERMINAL-DIFFERENTIATION SPECIFIC-RELATED"/>
    <property type="match status" value="1"/>
</dbReference>
<dbReference type="PROSITE" id="PS50125">
    <property type="entry name" value="GUANYLATE_CYCLASE_2"/>
    <property type="match status" value="1"/>
</dbReference>
<name>A0ABM7IIW4_9MYCO</name>
<dbReference type="InterPro" id="IPR001054">
    <property type="entry name" value="A/G_cyclase"/>
</dbReference>
<dbReference type="InterPro" id="IPR032026">
    <property type="entry name" value="Ad_Cy_reg"/>
</dbReference>
<dbReference type="SUPFAM" id="SSF55073">
    <property type="entry name" value="Nucleotide cyclase"/>
    <property type="match status" value="1"/>
</dbReference>
<reference evidence="3 4" key="1">
    <citation type="journal article" date="2019" name="Emerg. Microbes Infect.">
        <title>Comprehensive subspecies identification of 175 nontuberculous mycobacteria species based on 7547 genomic profiles.</title>
        <authorList>
            <person name="Matsumoto Y."/>
            <person name="Kinjo T."/>
            <person name="Motooka D."/>
            <person name="Nabeya D."/>
            <person name="Jung N."/>
            <person name="Uechi K."/>
            <person name="Horii T."/>
            <person name="Iida T."/>
            <person name="Fujita J."/>
            <person name="Nakamura S."/>
        </authorList>
    </citation>
    <scope>NUCLEOTIDE SEQUENCE [LARGE SCALE GENOMIC DNA]</scope>
    <source>
        <strain evidence="3 4">JCM 15296</strain>
    </source>
</reference>
<organism evidence="3 4">
    <name type="scientific">Mycolicibacterium aubagnense</name>
    <dbReference type="NCBI Taxonomy" id="319707"/>
    <lineage>
        <taxon>Bacteria</taxon>
        <taxon>Bacillati</taxon>
        <taxon>Actinomycetota</taxon>
        <taxon>Actinomycetes</taxon>
        <taxon>Mycobacteriales</taxon>
        <taxon>Mycobacteriaceae</taxon>
        <taxon>Mycolicibacterium</taxon>
    </lineage>
</organism>
<dbReference type="Gene3D" id="3.30.70.1230">
    <property type="entry name" value="Nucleotide cyclase"/>
    <property type="match status" value="1"/>
</dbReference>